<reference evidence="7" key="1">
    <citation type="submission" date="2020-06" db="EMBL/GenBank/DDBJ databases">
        <authorList>
            <consortium name="Plant Systems Biology data submission"/>
        </authorList>
    </citation>
    <scope>NUCLEOTIDE SEQUENCE</scope>
    <source>
        <strain evidence="7">D6</strain>
    </source>
</reference>
<keyword evidence="3 6" id="KW-1133">Transmembrane helix</keyword>
<comment type="caution">
    <text evidence="7">The sequence shown here is derived from an EMBL/GenBank/DDBJ whole genome shotgun (WGS) entry which is preliminary data.</text>
</comment>
<feature type="transmembrane region" description="Helical" evidence="6">
    <location>
        <begin position="94"/>
        <end position="113"/>
    </location>
</feature>
<feature type="transmembrane region" description="Helical" evidence="6">
    <location>
        <begin position="54"/>
        <end position="74"/>
    </location>
</feature>
<dbReference type="GO" id="GO:0005886">
    <property type="term" value="C:plasma membrane"/>
    <property type="evidence" value="ECO:0007669"/>
    <property type="project" value="TreeGrafter"/>
</dbReference>
<dbReference type="GO" id="GO:0007189">
    <property type="term" value="P:adenylate cyclase-activating G protein-coupled receptor signaling pathway"/>
    <property type="evidence" value="ECO:0007669"/>
    <property type="project" value="TreeGrafter"/>
</dbReference>
<evidence type="ECO:0000256" key="4">
    <source>
        <dbReference type="ARBA" id="ARBA00023136"/>
    </source>
</evidence>
<dbReference type="Proteomes" id="UP001153069">
    <property type="component" value="Unassembled WGS sequence"/>
</dbReference>
<name>A0A9N8HUP1_9STRA</name>
<feature type="transmembrane region" description="Helical" evidence="6">
    <location>
        <begin position="202"/>
        <end position="223"/>
    </location>
</feature>
<sequence>MASSTVGQDFGVLETERYIPLIVLGSISSLLSIFGSTCVIYMSSKKLHKIMHRLVFLLSISDIMASLAALFMPYMVPSFMGLLGAVGNVASCSAAGFFLSLGVMMACCYNFYLSGYYLATVRKNWKEYDFRKPFEIAGHALALLVPLAISLIAATTGSMNPSPLANNLCSYTTWPWECFHNDDIPCERSSPELVTAVTISRATFTMVLTTISFIFTFTVWWTVRATLKKSDSYRFAGSSDNSSRTDERLKEVSTQAILYSLVYLNTFFWPFFGLVAGFGLSHEEMQDKKTKAGFYIVQVLYWMLYPLQGFFNFFVYTRLKFKAWRKADPDRSLVSIYHQIMIAKEAPPLSQRRQVRPETKQTNTSSNSAAH</sequence>
<evidence type="ECO:0000256" key="2">
    <source>
        <dbReference type="ARBA" id="ARBA00022692"/>
    </source>
</evidence>
<evidence type="ECO:0000256" key="3">
    <source>
        <dbReference type="ARBA" id="ARBA00022989"/>
    </source>
</evidence>
<dbReference type="PANTHER" id="PTHR23112:SF0">
    <property type="entry name" value="TRANSMEMBRANE PROTEIN 116"/>
    <property type="match status" value="1"/>
</dbReference>
<evidence type="ECO:0000313" key="8">
    <source>
        <dbReference type="Proteomes" id="UP001153069"/>
    </source>
</evidence>
<evidence type="ECO:0000256" key="1">
    <source>
        <dbReference type="ARBA" id="ARBA00004141"/>
    </source>
</evidence>
<feature type="region of interest" description="Disordered" evidence="5">
    <location>
        <begin position="348"/>
        <end position="371"/>
    </location>
</feature>
<evidence type="ECO:0000313" key="7">
    <source>
        <dbReference type="EMBL" id="CAB9528023.1"/>
    </source>
</evidence>
<dbReference type="GO" id="GO:0004930">
    <property type="term" value="F:G protein-coupled receptor activity"/>
    <property type="evidence" value="ECO:0007669"/>
    <property type="project" value="TreeGrafter"/>
</dbReference>
<gene>
    <name evidence="7" type="ORF">SEMRO_2127_G315760.1</name>
</gene>
<dbReference type="SUPFAM" id="SSF81321">
    <property type="entry name" value="Family A G protein-coupled receptor-like"/>
    <property type="match status" value="1"/>
</dbReference>
<dbReference type="EMBL" id="CAICTM010002125">
    <property type="protein sequence ID" value="CAB9528023.1"/>
    <property type="molecule type" value="Genomic_DNA"/>
</dbReference>
<feature type="transmembrane region" description="Helical" evidence="6">
    <location>
        <begin position="256"/>
        <end position="280"/>
    </location>
</feature>
<feature type="transmembrane region" description="Helical" evidence="6">
    <location>
        <begin position="18"/>
        <end position="42"/>
    </location>
</feature>
<dbReference type="AlphaFoldDB" id="A0A9N8HUP1"/>
<keyword evidence="2 6" id="KW-0812">Transmembrane</keyword>
<feature type="compositionally biased region" description="Polar residues" evidence="5">
    <location>
        <begin position="360"/>
        <end position="371"/>
    </location>
</feature>
<keyword evidence="4 6" id="KW-0472">Membrane</keyword>
<evidence type="ECO:0000256" key="6">
    <source>
        <dbReference type="SAM" id="Phobius"/>
    </source>
</evidence>
<feature type="transmembrane region" description="Helical" evidence="6">
    <location>
        <begin position="134"/>
        <end position="154"/>
    </location>
</feature>
<accession>A0A9N8HUP1</accession>
<proteinExistence type="predicted"/>
<evidence type="ECO:0000256" key="5">
    <source>
        <dbReference type="SAM" id="MobiDB-lite"/>
    </source>
</evidence>
<keyword evidence="8" id="KW-1185">Reference proteome</keyword>
<protein>
    <submittedName>
        <fullName evidence="7">Uncharacterized protein</fullName>
    </submittedName>
</protein>
<organism evidence="7 8">
    <name type="scientific">Seminavis robusta</name>
    <dbReference type="NCBI Taxonomy" id="568900"/>
    <lineage>
        <taxon>Eukaryota</taxon>
        <taxon>Sar</taxon>
        <taxon>Stramenopiles</taxon>
        <taxon>Ochrophyta</taxon>
        <taxon>Bacillariophyta</taxon>
        <taxon>Bacillariophyceae</taxon>
        <taxon>Bacillariophycidae</taxon>
        <taxon>Naviculales</taxon>
        <taxon>Naviculaceae</taxon>
        <taxon>Seminavis</taxon>
    </lineage>
</organism>
<dbReference type="PANTHER" id="PTHR23112">
    <property type="entry name" value="G PROTEIN-COUPLED RECEPTOR 157-RELATED"/>
    <property type="match status" value="1"/>
</dbReference>
<feature type="transmembrane region" description="Helical" evidence="6">
    <location>
        <begin position="292"/>
        <end position="316"/>
    </location>
</feature>
<comment type="subcellular location">
    <subcellularLocation>
        <location evidence="1">Membrane</location>
        <topology evidence="1">Multi-pass membrane protein</topology>
    </subcellularLocation>
</comment>
<dbReference type="Gene3D" id="1.20.1070.10">
    <property type="entry name" value="Rhodopsin 7-helix transmembrane proteins"/>
    <property type="match status" value="1"/>
</dbReference>